<dbReference type="Proteomes" id="UP000059074">
    <property type="component" value="Unassembled WGS sequence"/>
</dbReference>
<evidence type="ECO:0000256" key="1">
    <source>
        <dbReference type="SAM" id="SignalP"/>
    </source>
</evidence>
<gene>
    <name evidence="2" type="ORF">APY04_1469</name>
</gene>
<proteinExistence type="predicted"/>
<organism evidence="2 3">
    <name type="scientific">Hyphomicrobium sulfonivorans</name>
    <dbReference type="NCBI Taxonomy" id="121290"/>
    <lineage>
        <taxon>Bacteria</taxon>
        <taxon>Pseudomonadati</taxon>
        <taxon>Pseudomonadota</taxon>
        <taxon>Alphaproteobacteria</taxon>
        <taxon>Hyphomicrobiales</taxon>
        <taxon>Hyphomicrobiaceae</taxon>
        <taxon>Hyphomicrobium</taxon>
    </lineage>
</organism>
<name>A0A109BIE3_HYPSL</name>
<keyword evidence="3" id="KW-1185">Reference proteome</keyword>
<keyword evidence="1" id="KW-0732">Signal</keyword>
<dbReference type="RefSeq" id="WP_068461070.1">
    <property type="nucleotide sequence ID" value="NZ_JAEFBX010000004.1"/>
</dbReference>
<evidence type="ECO:0000313" key="2">
    <source>
        <dbReference type="EMBL" id="KWT69386.1"/>
    </source>
</evidence>
<evidence type="ECO:0000313" key="3">
    <source>
        <dbReference type="Proteomes" id="UP000059074"/>
    </source>
</evidence>
<comment type="caution">
    <text evidence="2">The sequence shown here is derived from an EMBL/GenBank/DDBJ whole genome shotgun (WGS) entry which is preliminary data.</text>
</comment>
<dbReference type="EMBL" id="LMTR01000045">
    <property type="protein sequence ID" value="KWT69386.1"/>
    <property type="molecule type" value="Genomic_DNA"/>
</dbReference>
<reference evidence="2 3" key="1">
    <citation type="submission" date="2015-10" db="EMBL/GenBank/DDBJ databases">
        <title>Transcriptomic analysis of a linuron degrading triple-species bacterial consortium.</title>
        <authorList>
            <person name="Albers P."/>
        </authorList>
    </citation>
    <scope>NUCLEOTIDE SEQUENCE [LARGE SCALE GENOMIC DNA]</scope>
    <source>
        <strain evidence="2 3">WDL6</strain>
    </source>
</reference>
<feature type="chain" id="PRO_5007132596" evidence="1">
    <location>
        <begin position="26"/>
        <end position="101"/>
    </location>
</feature>
<dbReference type="AlphaFoldDB" id="A0A109BIE3"/>
<protein>
    <submittedName>
        <fullName evidence="2">Uncharacterized protein</fullName>
    </submittedName>
</protein>
<feature type="signal peptide" evidence="1">
    <location>
        <begin position="1"/>
        <end position="25"/>
    </location>
</feature>
<accession>A0A109BIE3</accession>
<dbReference type="STRING" id="121290.APY04_1469"/>
<dbReference type="PATRIC" id="fig|121290.4.peg.2704"/>
<sequence length="101" mass="10809">MIKNASLAAIALAVIVSVPAASVQAADYKCADAKINTALNDADISISKRENVIAEMKKEIKDTGGSTPQHDKAITHFEEKLSKVKEKREALMKECKGEAAP</sequence>